<protein>
    <submittedName>
        <fullName evidence="2">Uncharacterized protein</fullName>
    </submittedName>
</protein>
<keyword evidence="1" id="KW-0175">Coiled coil</keyword>
<feature type="coiled-coil region" evidence="1">
    <location>
        <begin position="105"/>
        <end position="176"/>
    </location>
</feature>
<organism evidence="2">
    <name type="scientific">uncultured Caudovirales phage</name>
    <dbReference type="NCBI Taxonomy" id="2100421"/>
    <lineage>
        <taxon>Viruses</taxon>
        <taxon>Duplodnaviria</taxon>
        <taxon>Heunggongvirae</taxon>
        <taxon>Uroviricota</taxon>
        <taxon>Caudoviricetes</taxon>
        <taxon>Peduoviridae</taxon>
        <taxon>Maltschvirus</taxon>
        <taxon>Maltschvirus maltsch</taxon>
    </lineage>
</organism>
<name>A0A6J5KSV5_9CAUD</name>
<reference evidence="2" key="1">
    <citation type="submission" date="2020-04" db="EMBL/GenBank/DDBJ databases">
        <authorList>
            <person name="Chiriac C."/>
            <person name="Salcher M."/>
            <person name="Ghai R."/>
            <person name="Kavagutti S V."/>
        </authorList>
    </citation>
    <scope>NUCLEOTIDE SEQUENCE</scope>
</reference>
<proteinExistence type="predicted"/>
<sequence length="403" mass="46427">MEKTLKDLLENDVLGDELKASLQEAFDNKIKSMETRLHEDYAARYANDKAVLVEAMDKMLNDTIRSELSEFAEDRTNLRRATTTAAKRYNAKLREHIKVVNGFVAKQLNEEIAEFVKDRRQLKVQRKQMANELVSIRENTSLEYTQRVRKLEEFVLKQLSEEIAEFHGDKKALVEQRVKLAQEGRKRIEETRTQFITRAKNLVENTLNTVIRNELSQWREDIKEARENNFGRKIFEAYAAEYMNSYLAEGSEVRKLTRALTESQARLDSTVRQVDRQKQAQTRLVEDAQSKIRAANDRADRLAIMSEIMAPLGREKRSVMEDLLKNIRTTNLREAFNRYLPTVMQGNVAHAGTANQAGKRALSENKQSVGVTGNRTNKLAETVSEETRDDLGQILYLAGINRE</sequence>
<dbReference type="EMBL" id="LR796167">
    <property type="protein sequence ID" value="CAB4123110.1"/>
    <property type="molecule type" value="Genomic_DNA"/>
</dbReference>
<feature type="coiled-coil region" evidence="1">
    <location>
        <begin position="271"/>
        <end position="305"/>
    </location>
</feature>
<evidence type="ECO:0000313" key="2">
    <source>
        <dbReference type="EMBL" id="CAB4123110.1"/>
    </source>
</evidence>
<gene>
    <name evidence="2" type="ORF">UFOVP29_269</name>
</gene>
<evidence type="ECO:0000256" key="1">
    <source>
        <dbReference type="SAM" id="Coils"/>
    </source>
</evidence>
<accession>A0A6J5KSV5</accession>